<evidence type="ECO:0000313" key="2">
    <source>
        <dbReference type="EMBL" id="WIW70671.1"/>
    </source>
</evidence>
<dbReference type="EMBL" id="CP120678">
    <property type="protein sequence ID" value="WIW70671.1"/>
    <property type="molecule type" value="Genomic_DNA"/>
</dbReference>
<dbReference type="KEGG" id="sgbi:P3F81_12405"/>
<organism evidence="2 3">
    <name type="scientific">Selenobaculum gibii</name>
    <dbReference type="NCBI Taxonomy" id="3054208"/>
    <lineage>
        <taxon>Bacteria</taxon>
        <taxon>Bacillati</taxon>
        <taxon>Bacillota</taxon>
        <taxon>Negativicutes</taxon>
        <taxon>Selenomonadales</taxon>
        <taxon>Selenomonadaceae</taxon>
        <taxon>Selenobaculum</taxon>
    </lineage>
</organism>
<dbReference type="Proteomes" id="UP001243623">
    <property type="component" value="Chromosome"/>
</dbReference>
<protein>
    <submittedName>
        <fullName evidence="2">Helix-turn-helix domain-containing protein</fullName>
    </submittedName>
</protein>
<evidence type="ECO:0000259" key="1">
    <source>
        <dbReference type="Pfam" id="PF12728"/>
    </source>
</evidence>
<dbReference type="AlphaFoldDB" id="A0A9Y2AIZ7"/>
<proteinExistence type="predicted"/>
<name>A0A9Y2AIZ7_9FIRM</name>
<evidence type="ECO:0000313" key="3">
    <source>
        <dbReference type="Proteomes" id="UP001243623"/>
    </source>
</evidence>
<gene>
    <name evidence="2" type="ORF">P3F81_12405</name>
</gene>
<dbReference type="InterPro" id="IPR041657">
    <property type="entry name" value="HTH_17"/>
</dbReference>
<feature type="domain" description="Helix-turn-helix" evidence="1">
    <location>
        <begin position="26"/>
        <end position="63"/>
    </location>
</feature>
<keyword evidence="3" id="KW-1185">Reference proteome</keyword>
<reference evidence="2" key="1">
    <citation type="submission" date="2023-03" db="EMBL/GenBank/DDBJ databases">
        <title>Selenobaculum gbiensis gen. nov. sp. nov., a new bacterium isolated from the gut microbiota of IBD patient.</title>
        <authorList>
            <person name="Yeo S."/>
            <person name="Park H."/>
            <person name="Huh C.S."/>
        </authorList>
    </citation>
    <scope>NUCLEOTIDE SEQUENCE</scope>
    <source>
        <strain evidence="2">ICN-92133</strain>
    </source>
</reference>
<dbReference type="RefSeq" id="WP_147669507.1">
    <property type="nucleotide sequence ID" value="NZ_CP120678.1"/>
</dbReference>
<dbReference type="Pfam" id="PF12728">
    <property type="entry name" value="HTH_17"/>
    <property type="match status" value="1"/>
</dbReference>
<sequence>MSKDQIVKDRFLTAREVVEVFFEDKLKYSRVLKMTREGYLPAVKMGKAYVYSLKELEKWAEKNFSTPSWVKVTMN</sequence>
<accession>A0A9Y2AIZ7</accession>